<accession>A0A1Z4MTC8</accession>
<keyword evidence="2" id="KW-1185">Reference proteome</keyword>
<dbReference type="AlphaFoldDB" id="A0A1Z4MTC8"/>
<sequence>MVQIIQGKDVSLNQLIEEFDLQRNDDENFFREWQENLPELNDLERQNIAEIKTEYQHLSRYPILEPVVKMVVLSPLLRLAGFYQPPFYIASEEEVEISSEDEGTIIR</sequence>
<dbReference type="KEGG" id="ttq:NIES37_06740"/>
<dbReference type="EMBL" id="AP018248">
    <property type="protein sequence ID" value="BAY96738.1"/>
    <property type="molecule type" value="Genomic_DNA"/>
</dbReference>
<proteinExistence type="predicted"/>
<evidence type="ECO:0008006" key="3">
    <source>
        <dbReference type="Google" id="ProtNLM"/>
    </source>
</evidence>
<evidence type="ECO:0000313" key="2">
    <source>
        <dbReference type="Proteomes" id="UP000218785"/>
    </source>
</evidence>
<organism evidence="1 2">
    <name type="scientific">Tolypothrix tenuis PCC 7101</name>
    <dbReference type="NCBI Taxonomy" id="231146"/>
    <lineage>
        <taxon>Bacteria</taxon>
        <taxon>Bacillati</taxon>
        <taxon>Cyanobacteriota</taxon>
        <taxon>Cyanophyceae</taxon>
        <taxon>Nostocales</taxon>
        <taxon>Tolypothrichaceae</taxon>
        <taxon>Tolypothrix</taxon>
    </lineage>
</organism>
<dbReference type="Proteomes" id="UP000218785">
    <property type="component" value="Chromosome"/>
</dbReference>
<name>A0A1Z4MTC8_9CYAN</name>
<reference evidence="1 2" key="1">
    <citation type="submission" date="2017-06" db="EMBL/GenBank/DDBJ databases">
        <title>Genome sequencing of cyanobaciteial culture collection at National Institute for Environmental Studies (NIES).</title>
        <authorList>
            <person name="Hirose Y."/>
            <person name="Shimura Y."/>
            <person name="Fujisawa T."/>
            <person name="Nakamura Y."/>
            <person name="Kawachi M."/>
        </authorList>
    </citation>
    <scope>NUCLEOTIDE SEQUENCE [LARGE SCALE GENOMIC DNA]</scope>
    <source>
        <strain evidence="1 2">NIES-37</strain>
    </source>
</reference>
<evidence type="ECO:0000313" key="1">
    <source>
        <dbReference type="EMBL" id="BAY96738.1"/>
    </source>
</evidence>
<gene>
    <name evidence="1" type="ORF">NIES37_06740</name>
</gene>
<protein>
    <recommendedName>
        <fullName evidence="3">Restriction endonuclease subunit R</fullName>
    </recommendedName>
</protein>
<dbReference type="RefSeq" id="WP_321206815.1">
    <property type="nucleotide sequence ID" value="NZ_CAWNJS010000001.1"/>
</dbReference>